<dbReference type="InterPro" id="IPR009057">
    <property type="entry name" value="Homeodomain-like_sf"/>
</dbReference>
<feature type="DNA-binding region" description="H-T-H motif" evidence="5">
    <location>
        <begin position="37"/>
        <end position="56"/>
    </location>
</feature>
<dbReference type="EMBL" id="CP031395">
    <property type="protein sequence ID" value="QBK06117.1"/>
    <property type="molecule type" value="Genomic_DNA"/>
</dbReference>
<dbReference type="Pfam" id="PF00440">
    <property type="entry name" value="TetR_N"/>
    <property type="match status" value="1"/>
</dbReference>
<sequence>MSSTPQTRTNERSHDRRQQILEAAAECVRRSGFHGASMATIAKTAQMSPGHIYNLFENKDEIIAALVERDRDEIMRNISESEQSADLVIDMIGWLERTIEDITQIADVALSIEVLAEACRNPKLAAVVQASERVILERAAAYVRKALSERGVHLSDDEIIARATVISALFNGLMNQSIALPHMNKAAVTQVIRQVMRQLLTA</sequence>
<accession>A0A4P6UPR7</accession>
<dbReference type="Proteomes" id="UP000292939">
    <property type="component" value="Chromosome"/>
</dbReference>
<dbReference type="AlphaFoldDB" id="A0A4P6UPR7"/>
<organism evidence="7 8">
    <name type="scientific">Hylemonella gracilis</name>
    <dbReference type="NCBI Taxonomy" id="80880"/>
    <lineage>
        <taxon>Bacteria</taxon>
        <taxon>Pseudomonadati</taxon>
        <taxon>Pseudomonadota</taxon>
        <taxon>Betaproteobacteria</taxon>
        <taxon>Burkholderiales</taxon>
        <taxon>Comamonadaceae</taxon>
        <taxon>Hylemonella</taxon>
    </lineage>
</organism>
<feature type="domain" description="HTH tetR-type" evidence="6">
    <location>
        <begin position="14"/>
        <end position="74"/>
    </location>
</feature>
<evidence type="ECO:0000256" key="5">
    <source>
        <dbReference type="PROSITE-ProRule" id="PRU00335"/>
    </source>
</evidence>
<dbReference type="Gene3D" id="1.10.357.10">
    <property type="entry name" value="Tetracycline Repressor, domain 2"/>
    <property type="match status" value="1"/>
</dbReference>
<keyword evidence="3 5" id="KW-0238">DNA-binding</keyword>
<dbReference type="PANTHER" id="PTHR30055">
    <property type="entry name" value="HTH-TYPE TRANSCRIPTIONAL REGULATOR RUTR"/>
    <property type="match status" value="1"/>
</dbReference>
<keyword evidence="4" id="KW-0804">Transcription</keyword>
<name>A0A4P6UPR7_9BURK</name>
<dbReference type="InterPro" id="IPR039538">
    <property type="entry name" value="BetI_C"/>
</dbReference>
<gene>
    <name evidence="7" type="ORF">DW355_16585</name>
</gene>
<reference evidence="7 8" key="1">
    <citation type="submission" date="2018-07" db="EMBL/GenBank/DDBJ databases">
        <title>Exploring interactions and the metabolic potential of the ultra-small soil bacteria Hylemonella gracilis.</title>
        <authorList>
            <person name="Tyc O."/>
            <person name="Kulkarni P."/>
            <person name="Gawehns F."/>
            <person name="Hundscheid M."/>
            <person name="Zweers H."/>
            <person name="Garbeva P."/>
        </authorList>
    </citation>
    <scope>NUCLEOTIDE SEQUENCE [LARGE SCALE GENOMIC DNA]</scope>
    <source>
        <strain evidence="7 8">NS1</strain>
    </source>
</reference>
<evidence type="ECO:0000256" key="4">
    <source>
        <dbReference type="ARBA" id="ARBA00023163"/>
    </source>
</evidence>
<proteinExistence type="predicted"/>
<evidence type="ECO:0000313" key="7">
    <source>
        <dbReference type="EMBL" id="QBK06117.1"/>
    </source>
</evidence>
<keyword evidence="2" id="KW-0805">Transcription regulation</keyword>
<dbReference type="InterPro" id="IPR001647">
    <property type="entry name" value="HTH_TetR"/>
</dbReference>
<dbReference type="SUPFAM" id="SSF46689">
    <property type="entry name" value="Homeodomain-like"/>
    <property type="match status" value="1"/>
</dbReference>
<dbReference type="GO" id="GO:0000976">
    <property type="term" value="F:transcription cis-regulatory region binding"/>
    <property type="evidence" value="ECO:0007669"/>
    <property type="project" value="TreeGrafter"/>
</dbReference>
<dbReference type="PANTHER" id="PTHR30055:SF223">
    <property type="entry name" value="HTH-TYPE TRANSCRIPTIONAL REGULATOR UIDR"/>
    <property type="match status" value="1"/>
</dbReference>
<dbReference type="KEGG" id="hgr:DW355_16585"/>
<keyword evidence="1" id="KW-0678">Repressor</keyword>
<dbReference type="InterPro" id="IPR050109">
    <property type="entry name" value="HTH-type_TetR-like_transc_reg"/>
</dbReference>
<dbReference type="Pfam" id="PF13977">
    <property type="entry name" value="TetR_C_6"/>
    <property type="match status" value="1"/>
</dbReference>
<evidence type="ECO:0000256" key="1">
    <source>
        <dbReference type="ARBA" id="ARBA00022491"/>
    </source>
</evidence>
<evidence type="ECO:0000259" key="6">
    <source>
        <dbReference type="PROSITE" id="PS50977"/>
    </source>
</evidence>
<dbReference type="PRINTS" id="PR00455">
    <property type="entry name" value="HTHTETR"/>
</dbReference>
<dbReference type="InterPro" id="IPR036271">
    <property type="entry name" value="Tet_transcr_reg_TetR-rel_C_sf"/>
</dbReference>
<evidence type="ECO:0000256" key="3">
    <source>
        <dbReference type="ARBA" id="ARBA00023125"/>
    </source>
</evidence>
<dbReference type="PROSITE" id="PS50977">
    <property type="entry name" value="HTH_TETR_2"/>
    <property type="match status" value="1"/>
</dbReference>
<dbReference type="OrthoDB" id="9816320at2"/>
<dbReference type="GO" id="GO:0003700">
    <property type="term" value="F:DNA-binding transcription factor activity"/>
    <property type="evidence" value="ECO:0007669"/>
    <property type="project" value="TreeGrafter"/>
</dbReference>
<evidence type="ECO:0000313" key="8">
    <source>
        <dbReference type="Proteomes" id="UP000292939"/>
    </source>
</evidence>
<evidence type="ECO:0000256" key="2">
    <source>
        <dbReference type="ARBA" id="ARBA00023015"/>
    </source>
</evidence>
<dbReference type="SUPFAM" id="SSF48498">
    <property type="entry name" value="Tetracyclin repressor-like, C-terminal domain"/>
    <property type="match status" value="1"/>
</dbReference>
<protein>
    <submittedName>
        <fullName evidence="7">TetR/AcrR family transcriptional regulator</fullName>
    </submittedName>
</protein>